<dbReference type="EMBL" id="CP036426">
    <property type="protein sequence ID" value="QDV38752.1"/>
    <property type="molecule type" value="Genomic_DNA"/>
</dbReference>
<dbReference type="RefSeq" id="WP_145277504.1">
    <property type="nucleotide sequence ID" value="NZ_CP036426.1"/>
</dbReference>
<evidence type="ECO:0000313" key="2">
    <source>
        <dbReference type="EMBL" id="QDV38752.1"/>
    </source>
</evidence>
<name>A0A518HD19_9BACT</name>
<dbReference type="Gene3D" id="3.30.700.10">
    <property type="entry name" value="Glycoprotein, Type 4 Pilin"/>
    <property type="match status" value="1"/>
</dbReference>
<dbReference type="NCBIfam" id="TIGR02532">
    <property type="entry name" value="IV_pilin_GFxxxE"/>
    <property type="match status" value="1"/>
</dbReference>
<dbReference type="InterPro" id="IPR012902">
    <property type="entry name" value="N_methyl_site"/>
</dbReference>
<sequence length="352" mass="38200">MKNRRPIPPPARPGFTLIELLVVIAIIGVLIALLLPAVQAAREAARRAQCTNNLKQLGLALANYESAGGSFPFGALTFVANSGLALSRGVDPCSYNYRQSALAFVLPFMEQSATYDALNFEASSDSVRNRTSYTTLVSSYVCPSDSVAESTPPDFTSGYTQGSYAVNVGTTEQYFYGYTGSRNAGICNQLEADGAFMFNRAFRLSEHRDGLSNTAFVGEASRDDDEAIGQFNFWNNVSVWDDGLAIRPTGHRYSVARINARHRRDGPDLAFLTSYGPIDWWANPEVLSYGQFAFRSNHPGGANFAFGDGSVRFLKESIDMGTITGDPATSRQGIYHALSTRKGGEVVSADQP</sequence>
<dbReference type="SUPFAM" id="SSF54523">
    <property type="entry name" value="Pili subunits"/>
    <property type="match status" value="1"/>
</dbReference>
<dbReference type="AlphaFoldDB" id="A0A518HD19"/>
<accession>A0A518HD19</accession>
<dbReference type="NCBIfam" id="TIGR04294">
    <property type="entry name" value="pre_pil_HX9DG"/>
    <property type="match status" value="1"/>
</dbReference>
<dbReference type="Proteomes" id="UP000317835">
    <property type="component" value="Chromosome"/>
</dbReference>
<dbReference type="InterPro" id="IPR011453">
    <property type="entry name" value="DUF1559"/>
</dbReference>
<evidence type="ECO:0000259" key="1">
    <source>
        <dbReference type="Pfam" id="PF07596"/>
    </source>
</evidence>
<keyword evidence="3" id="KW-1185">Reference proteome</keyword>
<gene>
    <name evidence="2" type="primary">pulG_9</name>
    <name evidence="2" type="ORF">ElP_67090</name>
</gene>
<dbReference type="PANTHER" id="PTHR30093">
    <property type="entry name" value="GENERAL SECRETION PATHWAY PROTEIN G"/>
    <property type="match status" value="1"/>
</dbReference>
<reference evidence="2 3" key="1">
    <citation type="submission" date="2019-02" db="EMBL/GenBank/DDBJ databases">
        <title>Deep-cultivation of Planctomycetes and their phenomic and genomic characterization uncovers novel biology.</title>
        <authorList>
            <person name="Wiegand S."/>
            <person name="Jogler M."/>
            <person name="Boedeker C."/>
            <person name="Pinto D."/>
            <person name="Vollmers J."/>
            <person name="Rivas-Marin E."/>
            <person name="Kohn T."/>
            <person name="Peeters S.H."/>
            <person name="Heuer A."/>
            <person name="Rast P."/>
            <person name="Oberbeckmann S."/>
            <person name="Bunk B."/>
            <person name="Jeske O."/>
            <person name="Meyerdierks A."/>
            <person name="Storesund J.E."/>
            <person name="Kallscheuer N."/>
            <person name="Luecker S."/>
            <person name="Lage O.M."/>
            <person name="Pohl T."/>
            <person name="Merkel B.J."/>
            <person name="Hornburger P."/>
            <person name="Mueller R.-W."/>
            <person name="Bruemmer F."/>
            <person name="Labrenz M."/>
            <person name="Spormann A.M."/>
            <person name="Op den Camp H."/>
            <person name="Overmann J."/>
            <person name="Amann R."/>
            <person name="Jetten M.S.M."/>
            <person name="Mascher T."/>
            <person name="Medema M.H."/>
            <person name="Devos D.P."/>
            <person name="Kaster A.-K."/>
            <person name="Ovreas L."/>
            <person name="Rohde M."/>
            <person name="Galperin M.Y."/>
            <person name="Jogler C."/>
        </authorList>
    </citation>
    <scope>NUCLEOTIDE SEQUENCE [LARGE SCALE GENOMIC DNA]</scope>
    <source>
        <strain evidence="2 3">ElP</strain>
    </source>
</reference>
<feature type="domain" description="DUF1559" evidence="1">
    <location>
        <begin position="39"/>
        <end position="320"/>
    </location>
</feature>
<dbReference type="InterPro" id="IPR027558">
    <property type="entry name" value="Pre_pil_HX9DG_C"/>
</dbReference>
<protein>
    <submittedName>
        <fullName evidence="2">Type II secretion system protein G</fullName>
    </submittedName>
</protein>
<evidence type="ECO:0000313" key="3">
    <source>
        <dbReference type="Proteomes" id="UP000317835"/>
    </source>
</evidence>
<dbReference type="InterPro" id="IPR045584">
    <property type="entry name" value="Pilin-like"/>
</dbReference>
<dbReference type="Pfam" id="PF07963">
    <property type="entry name" value="N_methyl"/>
    <property type="match status" value="1"/>
</dbReference>
<proteinExistence type="predicted"/>
<dbReference type="Pfam" id="PF07596">
    <property type="entry name" value="SBP_bac_10"/>
    <property type="match status" value="1"/>
</dbReference>
<dbReference type="PANTHER" id="PTHR30093:SF2">
    <property type="entry name" value="TYPE II SECRETION SYSTEM PROTEIN H"/>
    <property type="match status" value="1"/>
</dbReference>
<dbReference type="KEGG" id="tpla:ElP_67090"/>
<organism evidence="2 3">
    <name type="scientific">Tautonia plasticadhaerens</name>
    <dbReference type="NCBI Taxonomy" id="2527974"/>
    <lineage>
        <taxon>Bacteria</taxon>
        <taxon>Pseudomonadati</taxon>
        <taxon>Planctomycetota</taxon>
        <taxon>Planctomycetia</taxon>
        <taxon>Isosphaerales</taxon>
        <taxon>Isosphaeraceae</taxon>
        <taxon>Tautonia</taxon>
    </lineage>
</organism>
<dbReference type="OrthoDB" id="240776at2"/>